<dbReference type="PANTHER" id="PTHR43037:SF4">
    <property type="entry name" value="PEPTIDASE S9 PROLYL OLIGOPEPTIDASE CATALYTIC DOMAIN-CONTAINING PROTEIN"/>
    <property type="match status" value="1"/>
</dbReference>
<evidence type="ECO:0000256" key="2">
    <source>
        <dbReference type="SAM" id="MobiDB-lite"/>
    </source>
</evidence>
<feature type="signal peptide" evidence="3">
    <location>
        <begin position="1"/>
        <end position="25"/>
    </location>
</feature>
<dbReference type="EMBL" id="CALNXK010000026">
    <property type="protein sequence ID" value="CAH3113397.1"/>
    <property type="molecule type" value="Genomic_DNA"/>
</dbReference>
<evidence type="ECO:0000256" key="1">
    <source>
        <dbReference type="ARBA" id="ARBA00022729"/>
    </source>
</evidence>
<dbReference type="Gene3D" id="3.40.50.1820">
    <property type="entry name" value="alpha/beta hydrolase"/>
    <property type="match status" value="1"/>
</dbReference>
<dbReference type="SUPFAM" id="SSF53474">
    <property type="entry name" value="alpha/beta-Hydrolases"/>
    <property type="match status" value="1"/>
</dbReference>
<organism evidence="4 5">
    <name type="scientific">Porites lobata</name>
    <dbReference type="NCBI Taxonomy" id="104759"/>
    <lineage>
        <taxon>Eukaryota</taxon>
        <taxon>Metazoa</taxon>
        <taxon>Cnidaria</taxon>
        <taxon>Anthozoa</taxon>
        <taxon>Hexacorallia</taxon>
        <taxon>Scleractinia</taxon>
        <taxon>Fungiina</taxon>
        <taxon>Poritidae</taxon>
        <taxon>Porites</taxon>
    </lineage>
</organism>
<dbReference type="InterPro" id="IPR050955">
    <property type="entry name" value="Plant_Biomass_Hydrol_Est"/>
</dbReference>
<protein>
    <recommendedName>
        <fullName evidence="6">Peptidase S9 prolyl oligopeptidase catalytic domain-containing protein</fullName>
    </recommendedName>
</protein>
<accession>A0ABN8NKW2</accession>
<feature type="region of interest" description="Disordered" evidence="2">
    <location>
        <begin position="680"/>
        <end position="706"/>
    </location>
</feature>
<comment type="caution">
    <text evidence="4">The sequence shown here is derived from an EMBL/GenBank/DDBJ whole genome shotgun (WGS) entry which is preliminary data.</text>
</comment>
<proteinExistence type="predicted"/>
<name>A0ABN8NKW2_9CNID</name>
<evidence type="ECO:0008006" key="6">
    <source>
        <dbReference type="Google" id="ProtNLM"/>
    </source>
</evidence>
<evidence type="ECO:0000256" key="3">
    <source>
        <dbReference type="SAM" id="SignalP"/>
    </source>
</evidence>
<feature type="chain" id="PRO_5045827522" description="Peptidase S9 prolyl oligopeptidase catalytic domain-containing protein" evidence="3">
    <location>
        <begin position="26"/>
        <end position="1029"/>
    </location>
</feature>
<dbReference type="PANTHER" id="PTHR43037">
    <property type="entry name" value="UNNAMED PRODUCT-RELATED"/>
    <property type="match status" value="1"/>
</dbReference>
<dbReference type="Proteomes" id="UP001159405">
    <property type="component" value="Unassembled WGS sequence"/>
</dbReference>
<sequence>MSLNRACRLFIYVLTVLFLIDCSFSTKSKSSSSTANFLEKESQQWSHVSCKSTKKEHIMKLRAKNSMDQLTVCLLKALQASSDAFLWSMLGESFNVLGKTKAANTCFKEATKHGGKLSKFIQTWHFIGPFIIGKPEVDGDPLEEWGGVKNVSMFRWEKKFVLYSELVSQGEITWMEINQHRASEPVAIVPNVNWNELVMSLQSLGVTEWQGWAMGDFFVNEEDVTVVIQCLGVHTVYVDQAMITGDVYRRDQFWSSVQLSRGIHTLYLHIRHKGPFTFTCNIKPLEAKQTFQVLAPAFLPELVEGKLFSKHITFSVNNFHGALWLKVTKVSIVKNSCPGHQFTMKILQEDKDFSIAPGQVRPIKILLEYKNRKETKSDESVCSEIELILKISTSKGQDQKLAINLRSRRLSESFLFTFLDHDGSVQHGAAIAPLKGCDSGICPVLLTLHGTTVPPQNQADSYKRMEKGKWVFGIEHLWLLAPTRHGAHNWEGPGELTAMMALKSLSKLVKDAPWIGPQVDVDRVIFAGHSMGGHGAWHLGTHYPDHALALVSAAGWIKKEDYGDSNLFFRHDISTSHTSPAVKAILEACVAENDPDKHVSNLHGIPIMIRIGAADKTVHPYYSRRMFRLLRQQRTNVSYSELPNKEHWWWDTYKTNDGGVVNDPVMRKFAVSHAKNAGKYASAPTCHSDRNGECSDSGGTEKYKSTKGTADRNIAGNGKFQLTVYNPVASTGLRGVRIMQQNVPFRSSTVDIHFDSNHVVMTTENVARLCLKEPAISPVMWQERSVQIDGNQVVMEKDLTSEECYFSLCKPDDAKSWVPCPGNVPLESEISRGPSNMGPARRVAERSFLIVTGTSSQNHRIKVALRQFAVYIANLFLLTSDAWAPVVRDTELDVETADRYNLILLGSPVENTWVERYHGKVPLKYQDKTMTLGHCNFSSPQTGAVFLAPHAGSRLALIISGNSIEGIRDAVHLASPTIPPMARSPFSNMVPDYVINGPSFRAQGPGGYLCAGFWDNRWGYGREISSCVC</sequence>
<evidence type="ECO:0000313" key="4">
    <source>
        <dbReference type="EMBL" id="CAH3113397.1"/>
    </source>
</evidence>
<dbReference type="InterPro" id="IPR029058">
    <property type="entry name" value="AB_hydrolase_fold"/>
</dbReference>
<keyword evidence="1 3" id="KW-0732">Signal</keyword>
<gene>
    <name evidence="4" type="ORF">PLOB_00022071</name>
</gene>
<feature type="compositionally biased region" description="Basic and acidic residues" evidence="2">
    <location>
        <begin position="687"/>
        <end position="704"/>
    </location>
</feature>
<reference evidence="4 5" key="1">
    <citation type="submission" date="2022-05" db="EMBL/GenBank/DDBJ databases">
        <authorList>
            <consortium name="Genoscope - CEA"/>
            <person name="William W."/>
        </authorList>
    </citation>
    <scope>NUCLEOTIDE SEQUENCE [LARGE SCALE GENOMIC DNA]</scope>
</reference>
<evidence type="ECO:0000313" key="5">
    <source>
        <dbReference type="Proteomes" id="UP001159405"/>
    </source>
</evidence>
<keyword evidence="5" id="KW-1185">Reference proteome</keyword>